<organism evidence="1 2">
    <name type="scientific">Aquamicrobium zhengzhouense</name>
    <dbReference type="NCBI Taxonomy" id="2781738"/>
    <lineage>
        <taxon>Bacteria</taxon>
        <taxon>Pseudomonadati</taxon>
        <taxon>Pseudomonadota</taxon>
        <taxon>Alphaproteobacteria</taxon>
        <taxon>Hyphomicrobiales</taxon>
        <taxon>Phyllobacteriaceae</taxon>
        <taxon>Aquamicrobium</taxon>
    </lineage>
</organism>
<keyword evidence="2" id="KW-1185">Reference proteome</keyword>
<comment type="caution">
    <text evidence="1">The sequence shown here is derived from an EMBL/GenBank/DDBJ whole genome shotgun (WGS) entry which is preliminary data.</text>
</comment>
<evidence type="ECO:0008006" key="3">
    <source>
        <dbReference type="Google" id="ProtNLM"/>
    </source>
</evidence>
<dbReference type="RefSeq" id="WP_198474842.1">
    <property type="nucleotide sequence ID" value="NZ_JADGMQ010000002.1"/>
</dbReference>
<dbReference type="EMBL" id="JADGMQ010000002">
    <property type="protein sequence ID" value="MBI1619978.1"/>
    <property type="molecule type" value="Genomic_DNA"/>
</dbReference>
<proteinExistence type="predicted"/>
<protein>
    <recommendedName>
        <fullName evidence="3">ANTAR domain-containing protein</fullName>
    </recommendedName>
</protein>
<evidence type="ECO:0000313" key="1">
    <source>
        <dbReference type="EMBL" id="MBI1619978.1"/>
    </source>
</evidence>
<evidence type="ECO:0000313" key="2">
    <source>
        <dbReference type="Proteomes" id="UP000601789"/>
    </source>
</evidence>
<dbReference type="Proteomes" id="UP000601789">
    <property type="component" value="Unassembled WGS sequence"/>
</dbReference>
<reference evidence="1 2" key="1">
    <citation type="submission" date="2020-10" db="EMBL/GenBank/DDBJ databases">
        <title>Aquamicrobium zhengzhouensis sp. nov., a exopolysaccharide producing bacterium isolated from farmland soil.</title>
        <authorList>
            <person name="Wang X."/>
        </authorList>
    </citation>
    <scope>NUCLEOTIDE SEQUENCE [LARGE SCALE GENOMIC DNA]</scope>
    <source>
        <strain evidence="2">cd-1</strain>
    </source>
</reference>
<sequence length="78" mass="8695">MSDGQADDLKRRLTEKADLLVAARLMLLHGVRPEDIGVKLSRHYYVDIDLLNEVVDALSRRSPNTPRATLPEALSKVA</sequence>
<accession>A0ABS0S9J8</accession>
<name>A0ABS0S9J8_9HYPH</name>
<gene>
    <name evidence="1" type="ORF">IOD40_04775</name>
</gene>